<dbReference type="Gene3D" id="1.20.990.10">
    <property type="entry name" value="NADPH-cytochrome p450 Reductase, Chain A, domain 3"/>
    <property type="match status" value="1"/>
</dbReference>
<dbReference type="PANTHER" id="PTHR19384">
    <property type="entry name" value="NITRIC OXIDE SYNTHASE-RELATED"/>
    <property type="match status" value="1"/>
</dbReference>
<evidence type="ECO:0000256" key="5">
    <source>
        <dbReference type="ARBA" id="ARBA00022643"/>
    </source>
</evidence>
<dbReference type="InterPro" id="IPR017938">
    <property type="entry name" value="Riboflavin_synthase-like_b-brl"/>
</dbReference>
<evidence type="ECO:0000259" key="21">
    <source>
        <dbReference type="PROSITE" id="PS51384"/>
    </source>
</evidence>
<dbReference type="InterPro" id="IPR017927">
    <property type="entry name" value="FAD-bd_FR_type"/>
</dbReference>
<organism evidence="22 23">
    <name type="scientific">Seiridium unicorne</name>
    <dbReference type="NCBI Taxonomy" id="138068"/>
    <lineage>
        <taxon>Eukaryota</taxon>
        <taxon>Fungi</taxon>
        <taxon>Dikarya</taxon>
        <taxon>Ascomycota</taxon>
        <taxon>Pezizomycotina</taxon>
        <taxon>Sordariomycetes</taxon>
        <taxon>Xylariomycetidae</taxon>
        <taxon>Amphisphaeriales</taxon>
        <taxon>Sporocadaceae</taxon>
        <taxon>Seiridium</taxon>
    </lineage>
</organism>
<keyword evidence="15 18" id="KW-0472">Membrane</keyword>
<evidence type="ECO:0000256" key="15">
    <source>
        <dbReference type="ARBA" id="ARBA00023136"/>
    </source>
</evidence>
<keyword evidence="17" id="KW-0753">Steroid metabolism</keyword>
<dbReference type="InterPro" id="IPR023173">
    <property type="entry name" value="NADPH_Cyt_P450_Rdtase_alpha"/>
</dbReference>
<keyword evidence="7 18" id="KW-0256">Endoplasmic reticulum</keyword>
<evidence type="ECO:0000256" key="11">
    <source>
        <dbReference type="ARBA" id="ARBA00022989"/>
    </source>
</evidence>
<dbReference type="SUPFAM" id="SSF52343">
    <property type="entry name" value="Ferredoxin reductase-like, C-terminal NADP-linked domain"/>
    <property type="match status" value="1"/>
</dbReference>
<accession>A0ABR2UTS6</accession>
<dbReference type="PRINTS" id="PR00369">
    <property type="entry name" value="FLAVODOXIN"/>
</dbReference>
<dbReference type="PROSITE" id="PS51384">
    <property type="entry name" value="FAD_FR"/>
    <property type="match status" value="1"/>
</dbReference>
<dbReference type="Pfam" id="PF00175">
    <property type="entry name" value="NAD_binding_1"/>
    <property type="match status" value="1"/>
</dbReference>
<keyword evidence="3" id="KW-0444">Lipid biosynthesis</keyword>
<comment type="cofactor">
    <cofactor evidence="1">
        <name>FMN</name>
        <dbReference type="ChEBI" id="CHEBI:58210"/>
    </cofactor>
</comment>
<dbReference type="InterPro" id="IPR029039">
    <property type="entry name" value="Flavoprotein-like_sf"/>
</dbReference>
<evidence type="ECO:0000256" key="19">
    <source>
        <dbReference type="SAM" id="MobiDB-lite"/>
    </source>
</evidence>
<dbReference type="PIRSF" id="PIRSF000208">
    <property type="entry name" value="P450R"/>
    <property type="match status" value="1"/>
</dbReference>
<dbReference type="EMBL" id="JARVKF010000394">
    <property type="protein sequence ID" value="KAK9418068.1"/>
    <property type="molecule type" value="Genomic_DNA"/>
</dbReference>
<dbReference type="PANTHER" id="PTHR19384:SF108">
    <property type="entry name" value="NADPH--CYTOCHROME P450 REDUCTASE"/>
    <property type="match status" value="1"/>
</dbReference>
<keyword evidence="5" id="KW-0288">FMN</keyword>
<feature type="region of interest" description="Disordered" evidence="19">
    <location>
        <begin position="259"/>
        <end position="287"/>
    </location>
</feature>
<keyword evidence="12 18" id="KW-0560">Oxidoreductase</keyword>
<dbReference type="Proteomes" id="UP001408356">
    <property type="component" value="Unassembled WGS sequence"/>
</dbReference>
<evidence type="ECO:0000256" key="8">
    <source>
        <dbReference type="ARBA" id="ARBA00022827"/>
    </source>
</evidence>
<evidence type="ECO:0000259" key="20">
    <source>
        <dbReference type="PROSITE" id="PS50902"/>
    </source>
</evidence>
<dbReference type="Gene3D" id="3.40.50.80">
    <property type="entry name" value="Nucleotide-binding domain of ferredoxin-NADP reductase (FNR) module"/>
    <property type="match status" value="1"/>
</dbReference>
<reference evidence="22 23" key="1">
    <citation type="journal article" date="2024" name="J. Plant Pathol.">
        <title>Sequence and assembly of the genome of Seiridium unicorne, isolate CBS 538.82, causal agent of cypress canker disease.</title>
        <authorList>
            <person name="Scali E."/>
            <person name="Rocca G.D."/>
            <person name="Danti R."/>
            <person name="Garbelotto M."/>
            <person name="Barberini S."/>
            <person name="Baroncelli R."/>
            <person name="Emiliani G."/>
        </authorList>
    </citation>
    <scope>NUCLEOTIDE SEQUENCE [LARGE SCALE GENOMIC DNA]</scope>
    <source>
        <strain evidence="22 23">BM-138-508</strain>
    </source>
</reference>
<keyword evidence="8" id="KW-0274">FAD</keyword>
<evidence type="ECO:0000256" key="10">
    <source>
        <dbReference type="ARBA" id="ARBA00022955"/>
    </source>
</evidence>
<keyword evidence="9 18" id="KW-0521">NADP</keyword>
<evidence type="ECO:0000256" key="9">
    <source>
        <dbReference type="ARBA" id="ARBA00022857"/>
    </source>
</evidence>
<comment type="catalytic activity">
    <reaction evidence="18">
        <text>2 oxidized [cytochrome P450] + NADPH = 2 reduced [cytochrome P450] + NADP(+) + H(+)</text>
        <dbReference type="Rhea" id="RHEA:24040"/>
        <dbReference type="Rhea" id="RHEA-COMP:14627"/>
        <dbReference type="Rhea" id="RHEA-COMP:14628"/>
        <dbReference type="ChEBI" id="CHEBI:15378"/>
        <dbReference type="ChEBI" id="CHEBI:55376"/>
        <dbReference type="ChEBI" id="CHEBI:57783"/>
        <dbReference type="ChEBI" id="CHEBI:58349"/>
        <dbReference type="ChEBI" id="CHEBI:60344"/>
        <dbReference type="EC" id="1.6.2.4"/>
    </reaction>
</comment>
<comment type="subcellular location">
    <subcellularLocation>
        <location evidence="18">Endoplasmic reticulum membrane</location>
    </subcellularLocation>
</comment>
<feature type="domain" description="FAD-binding FR-type" evidence="21">
    <location>
        <begin position="286"/>
        <end position="539"/>
    </location>
</feature>
<keyword evidence="23" id="KW-1185">Reference proteome</keyword>
<keyword evidence="13" id="KW-0756">Sterol biosynthesis</keyword>
<protein>
    <recommendedName>
        <fullName evidence="18">NADPH--cytochrome P450 reductase</fullName>
        <ecNumber evidence="18">1.6.2.4</ecNumber>
    </recommendedName>
</protein>
<evidence type="ECO:0000256" key="7">
    <source>
        <dbReference type="ARBA" id="ARBA00022824"/>
    </source>
</evidence>
<feature type="domain" description="Flavodoxin-like" evidence="20">
    <location>
        <begin position="87"/>
        <end position="233"/>
    </location>
</feature>
<dbReference type="InterPro" id="IPR001433">
    <property type="entry name" value="OxRdtase_FAD/NAD-bd"/>
</dbReference>
<dbReference type="Gene3D" id="3.40.50.360">
    <property type="match status" value="1"/>
</dbReference>
<keyword evidence="10" id="KW-0752">Steroid biosynthesis</keyword>
<evidence type="ECO:0000256" key="2">
    <source>
        <dbReference type="ARBA" id="ARBA00001974"/>
    </source>
</evidence>
<name>A0ABR2UTS6_9PEZI</name>
<keyword evidence="11" id="KW-1133">Transmembrane helix</keyword>
<dbReference type="Gene3D" id="2.40.30.10">
    <property type="entry name" value="Translation factors"/>
    <property type="match status" value="1"/>
</dbReference>
<dbReference type="EC" id="1.6.2.4" evidence="18"/>
<keyword evidence="16" id="KW-1207">Sterol metabolism</keyword>
<evidence type="ECO:0000256" key="18">
    <source>
        <dbReference type="PIRNR" id="PIRNR000208"/>
    </source>
</evidence>
<evidence type="ECO:0000256" key="4">
    <source>
        <dbReference type="ARBA" id="ARBA00022630"/>
    </source>
</evidence>
<evidence type="ECO:0000256" key="6">
    <source>
        <dbReference type="ARBA" id="ARBA00022692"/>
    </source>
</evidence>
<evidence type="ECO:0000313" key="23">
    <source>
        <dbReference type="Proteomes" id="UP001408356"/>
    </source>
</evidence>
<keyword evidence="4" id="KW-0285">Flavoprotein</keyword>
<dbReference type="InterPro" id="IPR039261">
    <property type="entry name" value="FNR_nucleotide-bd"/>
</dbReference>
<evidence type="ECO:0000256" key="12">
    <source>
        <dbReference type="ARBA" id="ARBA00023002"/>
    </source>
</evidence>
<dbReference type="InterPro" id="IPR001709">
    <property type="entry name" value="Flavoprot_Pyr_Nucl_cyt_Rdtase"/>
</dbReference>
<dbReference type="Pfam" id="PF00258">
    <property type="entry name" value="Flavodoxin_1"/>
    <property type="match status" value="1"/>
</dbReference>
<dbReference type="InterPro" id="IPR001094">
    <property type="entry name" value="Flavdoxin-like"/>
</dbReference>
<evidence type="ECO:0000256" key="1">
    <source>
        <dbReference type="ARBA" id="ARBA00001917"/>
    </source>
</evidence>
<comment type="cofactor">
    <cofactor evidence="2">
        <name>FAD</name>
        <dbReference type="ChEBI" id="CHEBI:57692"/>
    </cofactor>
</comment>
<proteinExistence type="inferred from homology"/>
<dbReference type="InterPro" id="IPR023208">
    <property type="entry name" value="P450R"/>
</dbReference>
<comment type="caution">
    <text evidence="22">The sequence shown here is derived from an EMBL/GenBank/DDBJ whole genome shotgun (WGS) entry which is preliminary data.</text>
</comment>
<evidence type="ECO:0000256" key="13">
    <source>
        <dbReference type="ARBA" id="ARBA00023011"/>
    </source>
</evidence>
<evidence type="ECO:0000256" key="16">
    <source>
        <dbReference type="ARBA" id="ARBA00023166"/>
    </source>
</evidence>
<keyword evidence="6" id="KW-0812">Transmembrane</keyword>
<dbReference type="PRINTS" id="PR00371">
    <property type="entry name" value="FPNCR"/>
</dbReference>
<dbReference type="SUPFAM" id="SSF63380">
    <property type="entry name" value="Riboflavin synthase domain-like"/>
    <property type="match status" value="1"/>
</dbReference>
<comment type="similarity">
    <text evidence="18">In the C-terminal section; belongs to the flavoprotein pyridine nucleotide cytochrome reductase family.</text>
</comment>
<dbReference type="SUPFAM" id="SSF52218">
    <property type="entry name" value="Flavoproteins"/>
    <property type="match status" value="1"/>
</dbReference>
<dbReference type="PROSITE" id="PS50902">
    <property type="entry name" value="FLAVODOXIN_LIKE"/>
    <property type="match status" value="1"/>
</dbReference>
<evidence type="ECO:0000256" key="3">
    <source>
        <dbReference type="ARBA" id="ARBA00022516"/>
    </source>
</evidence>
<dbReference type="InterPro" id="IPR003097">
    <property type="entry name" value="CysJ-like_FAD-binding"/>
</dbReference>
<keyword evidence="14" id="KW-0443">Lipid metabolism</keyword>
<gene>
    <name evidence="22" type="ORF">SUNI508_08497</name>
</gene>
<evidence type="ECO:0000256" key="14">
    <source>
        <dbReference type="ARBA" id="ARBA00023098"/>
    </source>
</evidence>
<sequence>MTTQIVSETLQQVAELASPVSSIDVAALAAVGIGSAAYLLRGIAWDKPDPYAHLWYERPQFKDGFQGNSSQATRNIAEKLEQSNRDLVIFWGSQSGTAETFANRLARECHLRFGLEPLVADLSDYDPETISQIPQSRLAIFLVSTFGEGDPSDNTAGLWEWMHKDTSKIKLPNLRYGAFGLGNSNYKYYNRVLDVVTEVLDNANAQRVLPVGRADDSNGGTEEDFLAWKDDLFATFTDKLNYQERDSPYEPSLTISEDASIPSGELNHGTPQEQHVGNQRASSKTSPIKAVQIVSSHELYTSSSRNCIHMELDIGDHAEIRYKTGDHLLVYPTAPDEEIELLLKVLGLQDRRSIPVRVSPIEEGSAVKVPSPTTVEALFRYYLEICAPVSRDIIRDLARFAPSPAAKSLLVSLARDKESYSLHLGKNHVTIARLLAYTAPGETWSNLPLSYILESIPLLKPRYYSISSSSTVAARRLAITVGVENTPLSQAPDTQIRGLTTNYLLALANSVNSQAIPEPSTLQGPTYALSGPAGALAGHKVFAAVRRSKFKLPTLATTPLIMVAAGTGIAPFRAFIQERQRLKAVGKEVGRMLLFFGCRRPDEDFLYEQEFKEAAAALDGALEVIPAFSRADGAPRTYVQDQVNSRAAEVCEMLDSGASFFICGRAAMAREVGRVVQGSMMKQNGWEEPKASGWSESMKKGNKWLEDVWG</sequence>
<comment type="function">
    <text evidence="18">This enzyme is required for electron transfer from NADP to cytochrome P450.</text>
</comment>
<dbReference type="Pfam" id="PF00667">
    <property type="entry name" value="FAD_binding_1"/>
    <property type="match status" value="1"/>
</dbReference>
<feature type="compositionally biased region" description="Polar residues" evidence="19">
    <location>
        <begin position="269"/>
        <end position="286"/>
    </location>
</feature>
<evidence type="ECO:0000313" key="22">
    <source>
        <dbReference type="EMBL" id="KAK9418068.1"/>
    </source>
</evidence>
<dbReference type="InterPro" id="IPR008254">
    <property type="entry name" value="Flavodoxin/NO_synth"/>
</dbReference>
<evidence type="ECO:0000256" key="17">
    <source>
        <dbReference type="ARBA" id="ARBA00023221"/>
    </source>
</evidence>